<protein>
    <submittedName>
        <fullName evidence="1">Uncharacterized protein</fullName>
    </submittedName>
</protein>
<name>A0A6G3ZV03_9BACL</name>
<gene>
    <name evidence="1" type="ORF">GK047_08120</name>
</gene>
<organism evidence="1">
    <name type="scientific">Paenibacillus sp. SYP-B3998</name>
    <dbReference type="NCBI Taxonomy" id="2678564"/>
    <lineage>
        <taxon>Bacteria</taxon>
        <taxon>Bacillati</taxon>
        <taxon>Bacillota</taxon>
        <taxon>Bacilli</taxon>
        <taxon>Bacillales</taxon>
        <taxon>Paenibacillaceae</taxon>
        <taxon>Paenibacillus</taxon>
    </lineage>
</organism>
<proteinExistence type="predicted"/>
<evidence type="ECO:0000313" key="1">
    <source>
        <dbReference type="EMBL" id="NEW05972.1"/>
    </source>
</evidence>
<comment type="caution">
    <text evidence="1">The sequence shown here is derived from an EMBL/GenBank/DDBJ whole genome shotgun (WGS) entry which is preliminary data.</text>
</comment>
<reference evidence="1" key="1">
    <citation type="submission" date="2020-02" db="EMBL/GenBank/DDBJ databases">
        <authorList>
            <person name="Shen X.-R."/>
            <person name="Zhang Y.-X."/>
        </authorList>
    </citation>
    <scope>NUCLEOTIDE SEQUENCE</scope>
    <source>
        <strain evidence="1">SYP-B3998</strain>
    </source>
</reference>
<accession>A0A6G3ZV03</accession>
<sequence>MARGGKREGSGRKSIGRSKTVSLTLTEEEWFEIEQSHSSISAYIRELIKDNKIYKKKRITKGE</sequence>
<dbReference type="EMBL" id="JAAIKC010000002">
    <property type="protein sequence ID" value="NEW05972.1"/>
    <property type="molecule type" value="Genomic_DNA"/>
</dbReference>
<dbReference type="AlphaFoldDB" id="A0A6G3ZV03"/>
<dbReference type="RefSeq" id="WP_163943984.1">
    <property type="nucleotide sequence ID" value="NZ_JAAIKC010000002.1"/>
</dbReference>